<evidence type="ECO:0000259" key="2">
    <source>
        <dbReference type="Pfam" id="PF04149"/>
    </source>
</evidence>
<protein>
    <submittedName>
        <fullName evidence="3">DUF397 family protein</fullName>
    </submittedName>
</protein>
<gene>
    <name evidence="3" type="ORF">UA74_25970</name>
</gene>
<name>A0AAC9LHZ0_9PSEU</name>
<reference evidence="4" key="1">
    <citation type="submission" date="2016-06" db="EMBL/GenBank/DDBJ databases">
        <title>Complete genome sequence of Actinoalloteichus fjordicus DSM 46855 (=ADI127-17), type strain of the new species Actinoalloteichus fjordicus.</title>
        <authorList>
            <person name="Ruckert C."/>
            <person name="Nouioui I."/>
            <person name="Willmese J."/>
            <person name="van Wezel G."/>
            <person name="Klenk H.-P."/>
            <person name="Kalinowski J."/>
            <person name="Zotchev S.B."/>
        </authorList>
    </citation>
    <scope>NUCLEOTIDE SEQUENCE [LARGE SCALE GENOMIC DNA]</scope>
    <source>
        <strain evidence="4">ADI127-7</strain>
    </source>
</reference>
<proteinExistence type="predicted"/>
<sequence>MISRSSSSRPHDAQWIKSTRSTNNGHCVEMRLSRQTVAVRDSKNPDGAELTFPATAFGAFLAALKNR</sequence>
<evidence type="ECO:0000313" key="4">
    <source>
        <dbReference type="Proteomes" id="UP000185511"/>
    </source>
</evidence>
<dbReference type="InterPro" id="IPR007278">
    <property type="entry name" value="DUF397"/>
</dbReference>
<dbReference type="Pfam" id="PF04149">
    <property type="entry name" value="DUF397"/>
    <property type="match status" value="1"/>
</dbReference>
<dbReference type="EMBL" id="CP016076">
    <property type="protein sequence ID" value="APU17199.1"/>
    <property type="molecule type" value="Genomic_DNA"/>
</dbReference>
<dbReference type="RefSeq" id="WP_232237462.1">
    <property type="nucleotide sequence ID" value="NZ_CP016076.1"/>
</dbReference>
<dbReference type="AlphaFoldDB" id="A0AAC9LHZ0"/>
<feature type="domain" description="DUF397" evidence="2">
    <location>
        <begin position="13"/>
        <end position="65"/>
    </location>
</feature>
<dbReference type="KEGG" id="acad:UA74_25970"/>
<organism evidence="3 4">
    <name type="scientific">Actinoalloteichus fjordicus</name>
    <dbReference type="NCBI Taxonomy" id="1612552"/>
    <lineage>
        <taxon>Bacteria</taxon>
        <taxon>Bacillati</taxon>
        <taxon>Actinomycetota</taxon>
        <taxon>Actinomycetes</taxon>
        <taxon>Pseudonocardiales</taxon>
        <taxon>Pseudonocardiaceae</taxon>
        <taxon>Actinoalloteichus</taxon>
    </lineage>
</organism>
<evidence type="ECO:0000313" key="3">
    <source>
        <dbReference type="EMBL" id="APU17199.1"/>
    </source>
</evidence>
<keyword evidence="4" id="KW-1185">Reference proteome</keyword>
<accession>A0AAC9LHZ0</accession>
<dbReference type="Proteomes" id="UP000185511">
    <property type="component" value="Chromosome"/>
</dbReference>
<feature type="region of interest" description="Disordered" evidence="1">
    <location>
        <begin position="1"/>
        <end position="21"/>
    </location>
</feature>
<evidence type="ECO:0000256" key="1">
    <source>
        <dbReference type="SAM" id="MobiDB-lite"/>
    </source>
</evidence>